<dbReference type="PANTHER" id="PTHR10584">
    <property type="entry name" value="SUGAR KINASE"/>
    <property type="match status" value="1"/>
</dbReference>
<evidence type="ECO:0000313" key="4">
    <source>
        <dbReference type="EMBL" id="MBU9735649.1"/>
    </source>
</evidence>
<evidence type="ECO:0000313" key="5">
    <source>
        <dbReference type="Proteomes" id="UP000712157"/>
    </source>
</evidence>
<dbReference type="Pfam" id="PF00294">
    <property type="entry name" value="PfkB"/>
    <property type="match status" value="1"/>
</dbReference>
<protein>
    <submittedName>
        <fullName evidence="4">Carbohydrate kinase family protein</fullName>
    </submittedName>
</protein>
<keyword evidence="1" id="KW-0808">Transferase</keyword>
<dbReference type="InterPro" id="IPR029056">
    <property type="entry name" value="Ribokinase-like"/>
</dbReference>
<comment type="caution">
    <text evidence="4">The sequence shown here is derived from an EMBL/GenBank/DDBJ whole genome shotgun (WGS) entry which is preliminary data.</text>
</comment>
<dbReference type="InterPro" id="IPR002173">
    <property type="entry name" value="Carboh/pur_kinase_PfkB_CS"/>
</dbReference>
<gene>
    <name evidence="4" type="ORF">KTH89_03805</name>
</gene>
<dbReference type="PROSITE" id="PS00583">
    <property type="entry name" value="PFKB_KINASES_1"/>
    <property type="match status" value="1"/>
</dbReference>
<proteinExistence type="predicted"/>
<keyword evidence="5" id="KW-1185">Reference proteome</keyword>
<keyword evidence="2 4" id="KW-0418">Kinase</keyword>
<evidence type="ECO:0000259" key="3">
    <source>
        <dbReference type="Pfam" id="PF00294"/>
    </source>
</evidence>
<dbReference type="Proteomes" id="UP000712157">
    <property type="component" value="Unassembled WGS sequence"/>
</dbReference>
<dbReference type="InterPro" id="IPR011611">
    <property type="entry name" value="PfkB_dom"/>
</dbReference>
<dbReference type="AlphaFoldDB" id="A0A949NDW8"/>
<reference evidence="4" key="1">
    <citation type="submission" date="2021-06" db="EMBL/GenBank/DDBJ databases">
        <title>Description of novel taxa of the family Lachnospiraceae.</title>
        <authorList>
            <person name="Chaplin A.V."/>
            <person name="Sokolova S.R."/>
            <person name="Pikina A.P."/>
            <person name="Korzhanova M."/>
            <person name="Belova V."/>
            <person name="Korostin D."/>
            <person name="Efimov B.A."/>
        </authorList>
    </citation>
    <scope>NUCLEOTIDE SEQUENCE</scope>
    <source>
        <strain evidence="4">ASD5720</strain>
    </source>
</reference>
<dbReference type="EMBL" id="JAHQCW010000004">
    <property type="protein sequence ID" value="MBU9735649.1"/>
    <property type="molecule type" value="Genomic_DNA"/>
</dbReference>
<name>A0A949NDW8_9FIRM</name>
<sequence>MPDKVICVGFCCVDVCIRGVAQIDFSKELIPVKETSIWIGGDAVNESYVLNKLGKKVELITGLGGDPTADFIRMVLDEAGVDYSKSVTNPDSPSMLSVPLIREDAERSFFNAARPESLSFRVDPEKVRGARVVSLASLYFPPFDDVDNALAVARAAKESGAIVCADMMYSEGCRLETYRDLWPCIDYFFPNQEEARGLTGEDDPDRMAERILSFGVSNVIIKIGKRGCLARNRDTRMIVPPFLVEAVDTTGAGDNFAAGFITGLMEGQDLYHCCRYANAAASIAVAHIGASTGVRSREQLQEVLDSEKEVSHAL</sequence>
<accession>A0A949NDW8</accession>
<organism evidence="4 5">
    <name type="scientific">Diplocloster agilis</name>
    <dbReference type="NCBI Taxonomy" id="2850323"/>
    <lineage>
        <taxon>Bacteria</taxon>
        <taxon>Bacillati</taxon>
        <taxon>Bacillota</taxon>
        <taxon>Clostridia</taxon>
        <taxon>Lachnospirales</taxon>
        <taxon>Lachnospiraceae</taxon>
        <taxon>Diplocloster</taxon>
    </lineage>
</organism>
<evidence type="ECO:0000256" key="2">
    <source>
        <dbReference type="ARBA" id="ARBA00022777"/>
    </source>
</evidence>
<dbReference type="Gene3D" id="3.40.1190.20">
    <property type="match status" value="1"/>
</dbReference>
<dbReference type="RefSeq" id="WP_158342283.1">
    <property type="nucleotide sequence ID" value="NZ_JAHQCW010000004.1"/>
</dbReference>
<dbReference type="PANTHER" id="PTHR10584:SF166">
    <property type="entry name" value="RIBOKINASE"/>
    <property type="match status" value="1"/>
</dbReference>
<dbReference type="PROSITE" id="PS00584">
    <property type="entry name" value="PFKB_KINASES_2"/>
    <property type="match status" value="1"/>
</dbReference>
<evidence type="ECO:0000256" key="1">
    <source>
        <dbReference type="ARBA" id="ARBA00022679"/>
    </source>
</evidence>
<feature type="domain" description="Carbohydrate kinase PfkB" evidence="3">
    <location>
        <begin position="4"/>
        <end position="294"/>
    </location>
</feature>
<dbReference type="GO" id="GO:0016301">
    <property type="term" value="F:kinase activity"/>
    <property type="evidence" value="ECO:0007669"/>
    <property type="project" value="UniProtKB-KW"/>
</dbReference>
<dbReference type="GO" id="GO:0005829">
    <property type="term" value="C:cytosol"/>
    <property type="evidence" value="ECO:0007669"/>
    <property type="project" value="TreeGrafter"/>
</dbReference>
<dbReference type="SUPFAM" id="SSF53613">
    <property type="entry name" value="Ribokinase-like"/>
    <property type="match status" value="1"/>
</dbReference>